<dbReference type="RefSeq" id="XP_039455237.1">
    <property type="nucleotide sequence ID" value="XM_039599303.1"/>
</dbReference>
<dbReference type="PANTHER" id="PTHR11481">
    <property type="entry name" value="IMMUNOGLOBULIN FC RECEPTOR"/>
    <property type="match status" value="1"/>
</dbReference>
<feature type="domain" description="Immunoglobulin" evidence="4">
    <location>
        <begin position="30"/>
        <end position="106"/>
    </location>
</feature>
<dbReference type="InterPro" id="IPR050488">
    <property type="entry name" value="Ig_Fc_receptor"/>
</dbReference>
<proteinExistence type="predicted"/>
<accession>A0AAZ1X5V0</accession>
<dbReference type="GeneID" id="120433272"/>
<reference evidence="6" key="1">
    <citation type="submission" date="2020-03" db="EMBL/GenBank/DDBJ databases">
        <title>Evolution of repeat sequences and sex chromosomes of tilapia species revealed by chromosome-level genomes.</title>
        <authorList>
            <person name="Xu L."/>
            <person name="Tao W."/>
            <person name="Wang D."/>
            <person name="Zhou Q."/>
        </authorList>
    </citation>
    <scope>NUCLEOTIDE SEQUENCE [LARGE SCALE GENOMIC DNA]</scope>
    <source>
        <strain evidence="6">Israel</strain>
    </source>
</reference>
<organism evidence="5 6">
    <name type="scientific">Oreochromis aureus</name>
    <name type="common">Israeli tilapia</name>
    <name type="synonym">Chromis aureus</name>
    <dbReference type="NCBI Taxonomy" id="47969"/>
    <lineage>
        <taxon>Eukaryota</taxon>
        <taxon>Metazoa</taxon>
        <taxon>Chordata</taxon>
        <taxon>Craniata</taxon>
        <taxon>Vertebrata</taxon>
        <taxon>Euteleostomi</taxon>
        <taxon>Actinopterygii</taxon>
        <taxon>Neopterygii</taxon>
        <taxon>Teleostei</taxon>
        <taxon>Neoteleostei</taxon>
        <taxon>Acanthomorphata</taxon>
        <taxon>Ovalentaria</taxon>
        <taxon>Cichlomorphae</taxon>
        <taxon>Cichliformes</taxon>
        <taxon>Cichlidae</taxon>
        <taxon>African cichlids</taxon>
        <taxon>Pseudocrenilabrinae</taxon>
        <taxon>Oreochromini</taxon>
        <taxon>Oreochromis</taxon>
    </lineage>
</organism>
<keyword evidence="3" id="KW-1133">Transmembrane helix</keyword>
<dbReference type="GO" id="GO:0009897">
    <property type="term" value="C:external side of plasma membrane"/>
    <property type="evidence" value="ECO:0007669"/>
    <property type="project" value="TreeGrafter"/>
</dbReference>
<name>A0AAZ1X5V0_OREAU</name>
<reference evidence="5" key="2">
    <citation type="submission" date="2025-08" db="UniProtKB">
        <authorList>
            <consortium name="Ensembl"/>
        </authorList>
    </citation>
    <scope>IDENTIFICATION</scope>
</reference>
<evidence type="ECO:0000256" key="3">
    <source>
        <dbReference type="SAM" id="Phobius"/>
    </source>
</evidence>
<dbReference type="GO" id="GO:0007166">
    <property type="term" value="P:cell surface receptor signaling pathway"/>
    <property type="evidence" value="ECO:0007669"/>
    <property type="project" value="TreeGrafter"/>
</dbReference>
<evidence type="ECO:0000313" key="6">
    <source>
        <dbReference type="Proteomes" id="UP000472276"/>
    </source>
</evidence>
<keyword evidence="2" id="KW-1015">Disulfide bond</keyword>
<gene>
    <name evidence="5" type="primary">LOC120433272</name>
</gene>
<keyword evidence="3" id="KW-0812">Transmembrane</keyword>
<feature type="domain" description="Immunoglobulin" evidence="4">
    <location>
        <begin position="114"/>
        <end position="187"/>
    </location>
</feature>
<evidence type="ECO:0000256" key="2">
    <source>
        <dbReference type="ARBA" id="ARBA00023157"/>
    </source>
</evidence>
<dbReference type="PANTHER" id="PTHR11481:SF64">
    <property type="entry name" value="FC RECEPTOR-LIKE PROTEIN 4"/>
    <property type="match status" value="1"/>
</dbReference>
<dbReference type="Ensembl" id="ENSOABT00000074039.1">
    <property type="protein sequence ID" value="ENSOABP00000063386.1"/>
    <property type="gene ID" value="ENSOABG00000033553.1"/>
</dbReference>
<sequence>MMMVEFILLGTQVQQSCTWDQDVAVPRVTPNRLQHFEYESVSLHCDGSTQLKGFRNNETFNPACVTKKTSSGSSCVFDRVYQVDSGEYWCQAKGGESSNTINITVTGGSVILDSPALVVLEGSSVTLLCRNKTASINFAFFYKDDVILEKRAVKKINIYNFSKLNEGLYKCSIPDVGQSPESWLAMKELPVSPQEDTRPHGSDYRYVIGLLWTAIFLLIMTVVILQVRFLHTGKGRDDSNELVYSSLTICGAQQSCHLAAEDDFKTIVVYSAMSTDQNLTHVKGSFRPPVFQSFKTKRN</sequence>
<dbReference type="AlphaFoldDB" id="A0AAZ1X5V0"/>
<evidence type="ECO:0000259" key="4">
    <source>
        <dbReference type="SMART" id="SM00409"/>
    </source>
</evidence>
<dbReference type="SMART" id="SM00409">
    <property type="entry name" value="IG"/>
    <property type="match status" value="2"/>
</dbReference>
<dbReference type="SUPFAM" id="SSF48726">
    <property type="entry name" value="Immunoglobulin"/>
    <property type="match status" value="2"/>
</dbReference>
<dbReference type="InterPro" id="IPR003599">
    <property type="entry name" value="Ig_sub"/>
</dbReference>
<protein>
    <recommendedName>
        <fullName evidence="4">Immunoglobulin domain-containing protein</fullName>
    </recommendedName>
</protein>
<keyword evidence="6" id="KW-1185">Reference proteome</keyword>
<feature type="transmembrane region" description="Helical" evidence="3">
    <location>
        <begin position="206"/>
        <end position="227"/>
    </location>
</feature>
<keyword evidence="1" id="KW-0732">Signal</keyword>
<dbReference type="InterPro" id="IPR036179">
    <property type="entry name" value="Ig-like_dom_sf"/>
</dbReference>
<dbReference type="Gene3D" id="2.60.40.10">
    <property type="entry name" value="Immunoglobulins"/>
    <property type="match status" value="2"/>
</dbReference>
<dbReference type="Proteomes" id="UP000472276">
    <property type="component" value="Unassembled WGS sequence"/>
</dbReference>
<evidence type="ECO:0000256" key="1">
    <source>
        <dbReference type="ARBA" id="ARBA00022729"/>
    </source>
</evidence>
<evidence type="ECO:0000313" key="5">
    <source>
        <dbReference type="Ensembl" id="ENSOABP00000063386.1"/>
    </source>
</evidence>
<dbReference type="GO" id="GO:0004888">
    <property type="term" value="F:transmembrane signaling receptor activity"/>
    <property type="evidence" value="ECO:0007669"/>
    <property type="project" value="TreeGrafter"/>
</dbReference>
<dbReference type="InterPro" id="IPR013783">
    <property type="entry name" value="Ig-like_fold"/>
</dbReference>
<dbReference type="GO" id="GO:0006955">
    <property type="term" value="P:immune response"/>
    <property type="evidence" value="ECO:0007669"/>
    <property type="project" value="TreeGrafter"/>
</dbReference>
<reference evidence="5" key="3">
    <citation type="submission" date="2025-09" db="UniProtKB">
        <authorList>
            <consortium name="Ensembl"/>
        </authorList>
    </citation>
    <scope>IDENTIFICATION</scope>
</reference>
<keyword evidence="3" id="KW-0472">Membrane</keyword>